<dbReference type="InterPro" id="IPR040042">
    <property type="entry name" value="Branching_enz_MT3115-like"/>
</dbReference>
<dbReference type="PANTHER" id="PTHR41695">
    <property type="entry name" value="1,4-ALPHA-GLUCAN BRANCHING ENZYME RV3031-RELATED"/>
    <property type="match status" value="1"/>
</dbReference>
<dbReference type="CDD" id="cd10792">
    <property type="entry name" value="GH57N_AmyC_like"/>
    <property type="match status" value="1"/>
</dbReference>
<name>A0ABT1Y722_9FIRM</name>
<dbReference type="InterPro" id="IPR027291">
    <property type="entry name" value="Glyco_hydro_38_N_sf"/>
</dbReference>
<evidence type="ECO:0000313" key="7">
    <source>
        <dbReference type="Proteomes" id="UP001524944"/>
    </source>
</evidence>
<dbReference type="InterPro" id="IPR037090">
    <property type="entry name" value="57_glycoside_trans_central"/>
</dbReference>
<evidence type="ECO:0000256" key="3">
    <source>
        <dbReference type="RuleBase" id="RU361196"/>
    </source>
</evidence>
<evidence type="ECO:0000256" key="1">
    <source>
        <dbReference type="ARBA" id="ARBA00006821"/>
    </source>
</evidence>
<feature type="domain" description="Glycoside hydrolase family 57 N-terminal" evidence="4">
    <location>
        <begin position="7"/>
        <end position="397"/>
    </location>
</feature>
<dbReference type="Proteomes" id="UP001524944">
    <property type="component" value="Unassembled WGS sequence"/>
</dbReference>
<dbReference type="InterPro" id="IPR028995">
    <property type="entry name" value="Glyco_hydro_57/38_cen_sf"/>
</dbReference>
<keyword evidence="2 3" id="KW-0119">Carbohydrate metabolism</keyword>
<sequence>MSQGYLALVLHAHLPYVRHVEHEHFLEERWFYEAVSDCYIPLIDMMDRLEEEKIPFRFTMSLTSPLLTMLGDPLMQNRYEKYLNLLLELADKEIIRLRQQPEFLALAFFYQKKLLKARNIFLNRYHKKLIDGFKKHMTLGHLEIITSGATHAYFPLAEPSRKTVRAQVATGIATHQSYLGSAPEGIWLPECGYYPGDDKILNEYGLKYFFLDIHGILYATHRPKYACYAPIFCPSGVAAFSRDQESSKQVWSMSEGYPGDPDYREYYRDIGFDLDYDYIYPYIHPEGVQVNTGFKYYRVTGKNQEKQVYHPEQAARKAREHALNFKLNRQKQISRLSKKMDRPPIIVAPYDAELFGHWWFEGPQFLENLFRSIAADPQNIKLITPMDYLSRFPHNQITQPCMSSWGNQGYHDVWLDESNAWIYPNLHQAAYRMSELVQRFPSADENITRTLKQAARELLLAQSSDWAFIMKTGTMVSYAIERTKNHLHNFNHLYEQLIHHNINLKQLEQLENQNHIFPEIDYQTFK</sequence>
<dbReference type="SUPFAM" id="SSF88688">
    <property type="entry name" value="Families 57/38 glycoside transferase middle domain"/>
    <property type="match status" value="1"/>
</dbReference>
<organism evidence="6 7">
    <name type="scientific">Dehalobacterium formicoaceticum</name>
    <dbReference type="NCBI Taxonomy" id="51515"/>
    <lineage>
        <taxon>Bacteria</taxon>
        <taxon>Bacillati</taxon>
        <taxon>Bacillota</taxon>
        <taxon>Clostridia</taxon>
        <taxon>Eubacteriales</taxon>
        <taxon>Peptococcaceae</taxon>
        <taxon>Dehalobacterium</taxon>
    </lineage>
</organism>
<comment type="caution">
    <text evidence="6">The sequence shown here is derived from an EMBL/GenBank/DDBJ whole genome shotgun (WGS) entry which is preliminary data.</text>
</comment>
<comment type="similarity">
    <text evidence="1 3">Belongs to the glycosyl hydrolase 57 family.</text>
</comment>
<evidence type="ECO:0000259" key="4">
    <source>
        <dbReference type="Pfam" id="PF03065"/>
    </source>
</evidence>
<dbReference type="EMBL" id="JANPWE010000010">
    <property type="protein sequence ID" value="MCR6546688.1"/>
    <property type="molecule type" value="Genomic_DNA"/>
</dbReference>
<accession>A0ABT1Y722</accession>
<proteinExistence type="inferred from homology"/>
<dbReference type="PANTHER" id="PTHR41695:SF1">
    <property type="entry name" value="1,4-ALPHA-GLUCAN BRANCHING ENZYME TK1436"/>
    <property type="match status" value="1"/>
</dbReference>
<gene>
    <name evidence="6" type="ORF">NVS47_14390</name>
</gene>
<evidence type="ECO:0000259" key="5">
    <source>
        <dbReference type="Pfam" id="PF09210"/>
    </source>
</evidence>
<evidence type="ECO:0000313" key="6">
    <source>
        <dbReference type="EMBL" id="MCR6546688.1"/>
    </source>
</evidence>
<protein>
    <submittedName>
        <fullName evidence="6">DUF1957 domain-containing protein</fullName>
    </submittedName>
</protein>
<evidence type="ECO:0000256" key="2">
    <source>
        <dbReference type="ARBA" id="ARBA00023277"/>
    </source>
</evidence>
<dbReference type="Gene3D" id="1.20.1430.10">
    <property type="entry name" value="Families 57/38 glycoside transferase, middle domain"/>
    <property type="match status" value="1"/>
</dbReference>
<dbReference type="Pfam" id="PF09210">
    <property type="entry name" value="BE_C"/>
    <property type="match status" value="1"/>
</dbReference>
<dbReference type="InterPro" id="IPR004300">
    <property type="entry name" value="Glyco_hydro_57_N"/>
</dbReference>
<dbReference type="Pfam" id="PF03065">
    <property type="entry name" value="Glyco_hydro_57"/>
    <property type="match status" value="1"/>
</dbReference>
<feature type="domain" description="1,4-alpha-glucan branching enzyme C-terminal" evidence="5">
    <location>
        <begin position="426"/>
        <end position="525"/>
    </location>
</feature>
<dbReference type="Gene3D" id="3.20.110.10">
    <property type="entry name" value="Glycoside hydrolase 38, N terminal domain"/>
    <property type="match status" value="1"/>
</dbReference>
<keyword evidence="7" id="KW-1185">Reference proteome</keyword>
<reference evidence="6 7" key="1">
    <citation type="submission" date="2022-08" db="EMBL/GenBank/DDBJ databases">
        <title>Proteogenomics of the novel Dehalobacterium formicoaceticum strain EZ94 highlights a key role of methyltransferases during anaerobic dichloromethane degradation.</title>
        <authorList>
            <person name="Wasmund K."/>
        </authorList>
    </citation>
    <scope>NUCLEOTIDE SEQUENCE [LARGE SCALE GENOMIC DNA]</scope>
    <source>
        <strain evidence="6 7">EZ94</strain>
    </source>
</reference>
<dbReference type="InterPro" id="IPR011330">
    <property type="entry name" value="Glyco_hydro/deAcase_b/a-brl"/>
</dbReference>
<dbReference type="SUPFAM" id="SSF88713">
    <property type="entry name" value="Glycoside hydrolase/deacetylase"/>
    <property type="match status" value="1"/>
</dbReference>
<dbReference type="InterPro" id="IPR015293">
    <property type="entry name" value="BE_C"/>
</dbReference>
<dbReference type="RefSeq" id="WP_257913968.1">
    <property type="nucleotide sequence ID" value="NZ_JANPWE010000010.1"/>
</dbReference>